<dbReference type="GO" id="GO:0016747">
    <property type="term" value="F:acyltransferase activity, transferring groups other than amino-acyl groups"/>
    <property type="evidence" value="ECO:0007669"/>
    <property type="project" value="InterPro"/>
</dbReference>
<dbReference type="Pfam" id="PF00583">
    <property type="entry name" value="Acetyltransf_1"/>
    <property type="match status" value="1"/>
</dbReference>
<accession>A0A6J7HFN2</accession>
<evidence type="ECO:0000259" key="1">
    <source>
        <dbReference type="PROSITE" id="PS51186"/>
    </source>
</evidence>
<dbReference type="SUPFAM" id="SSF55729">
    <property type="entry name" value="Acyl-CoA N-acyltransferases (Nat)"/>
    <property type="match status" value="1"/>
</dbReference>
<dbReference type="Gene3D" id="3.40.630.30">
    <property type="match status" value="1"/>
</dbReference>
<dbReference type="EMBL" id="CAFBMR010000051">
    <property type="protein sequence ID" value="CAB4918078.1"/>
    <property type="molecule type" value="Genomic_DNA"/>
</dbReference>
<dbReference type="InterPro" id="IPR016181">
    <property type="entry name" value="Acyl_CoA_acyltransferase"/>
</dbReference>
<sequence length="173" mass="19153">MNEIEISVLDPEAWVRARAVRLAALTEDPDAYGARVEGEAKLSADQWRNRLGSDLWVVASVRGLDVAIMTVAPTVPALVEPSCPVDPLTCAWAYGCWVAPEMRGQRIPTRFVDFLDRVAPEHGWINLGLGVFVENRKAKRVYERIGFAALTEPLESSSRPGTFFQPMFRPVAG</sequence>
<gene>
    <name evidence="2" type="ORF">UFOPK3610_01244</name>
</gene>
<name>A0A6J7HFN2_9ZZZZ</name>
<dbReference type="InterPro" id="IPR000182">
    <property type="entry name" value="GNAT_dom"/>
</dbReference>
<dbReference type="PROSITE" id="PS51186">
    <property type="entry name" value="GNAT"/>
    <property type="match status" value="1"/>
</dbReference>
<feature type="domain" description="N-acetyltransferase" evidence="1">
    <location>
        <begin position="4"/>
        <end position="172"/>
    </location>
</feature>
<evidence type="ECO:0000313" key="2">
    <source>
        <dbReference type="EMBL" id="CAB4918078.1"/>
    </source>
</evidence>
<protein>
    <submittedName>
        <fullName evidence="2">Unannotated protein</fullName>
    </submittedName>
</protein>
<reference evidence="2" key="1">
    <citation type="submission" date="2020-05" db="EMBL/GenBank/DDBJ databases">
        <authorList>
            <person name="Chiriac C."/>
            <person name="Salcher M."/>
            <person name="Ghai R."/>
            <person name="Kavagutti S V."/>
        </authorList>
    </citation>
    <scope>NUCLEOTIDE SEQUENCE</scope>
</reference>
<dbReference type="AlphaFoldDB" id="A0A6J7HFN2"/>
<organism evidence="2">
    <name type="scientific">freshwater metagenome</name>
    <dbReference type="NCBI Taxonomy" id="449393"/>
    <lineage>
        <taxon>unclassified sequences</taxon>
        <taxon>metagenomes</taxon>
        <taxon>ecological metagenomes</taxon>
    </lineage>
</organism>
<proteinExistence type="predicted"/>